<name>A0A059F340_9MICR</name>
<feature type="transmembrane region" description="Helical" evidence="3">
    <location>
        <begin position="540"/>
        <end position="561"/>
    </location>
</feature>
<feature type="compositionally biased region" description="Basic and acidic residues" evidence="2">
    <location>
        <begin position="332"/>
        <end position="384"/>
    </location>
</feature>
<evidence type="ECO:0000256" key="3">
    <source>
        <dbReference type="SAM" id="Phobius"/>
    </source>
</evidence>
<dbReference type="OrthoDB" id="10401362at2759"/>
<dbReference type="HOGENOM" id="CLU_351585_0_0_1"/>
<keyword evidence="5" id="KW-1185">Reference proteome</keyword>
<feature type="coiled-coil region" evidence="1">
    <location>
        <begin position="189"/>
        <end position="246"/>
    </location>
</feature>
<evidence type="ECO:0000256" key="2">
    <source>
        <dbReference type="SAM" id="MobiDB-lite"/>
    </source>
</evidence>
<feature type="transmembrane region" description="Helical" evidence="3">
    <location>
        <begin position="34"/>
        <end position="56"/>
    </location>
</feature>
<dbReference type="EMBL" id="KK365143">
    <property type="protein sequence ID" value="KCZ81391.1"/>
    <property type="molecule type" value="Genomic_DNA"/>
</dbReference>
<evidence type="ECO:0000256" key="1">
    <source>
        <dbReference type="SAM" id="Coils"/>
    </source>
</evidence>
<keyword evidence="1" id="KW-0175">Coiled coil</keyword>
<organism evidence="4 5">
    <name type="scientific">Anncaliia algerae PRA339</name>
    <dbReference type="NCBI Taxonomy" id="1288291"/>
    <lineage>
        <taxon>Eukaryota</taxon>
        <taxon>Fungi</taxon>
        <taxon>Fungi incertae sedis</taxon>
        <taxon>Microsporidia</taxon>
        <taxon>Tubulinosematoidea</taxon>
        <taxon>Tubulinosematidae</taxon>
        <taxon>Anncaliia</taxon>
    </lineage>
</organism>
<protein>
    <submittedName>
        <fullName evidence="4">Uncharacterized protein</fullName>
    </submittedName>
</protein>
<proteinExistence type="predicted"/>
<evidence type="ECO:0000313" key="5">
    <source>
        <dbReference type="Proteomes" id="UP000030655"/>
    </source>
</evidence>
<feature type="transmembrane region" description="Helical" evidence="3">
    <location>
        <begin position="62"/>
        <end position="78"/>
    </location>
</feature>
<feature type="transmembrane region" description="Helical" evidence="3">
    <location>
        <begin position="777"/>
        <end position="799"/>
    </location>
</feature>
<gene>
    <name evidence="4" type="ORF">H312_01146</name>
</gene>
<feature type="region of interest" description="Disordered" evidence="2">
    <location>
        <begin position="331"/>
        <end position="384"/>
    </location>
</feature>
<evidence type="ECO:0000313" key="4">
    <source>
        <dbReference type="EMBL" id="KCZ81391.1"/>
    </source>
</evidence>
<keyword evidence="3" id="KW-1133">Transmembrane helix</keyword>
<dbReference type="AlphaFoldDB" id="A0A059F340"/>
<keyword evidence="3" id="KW-0812">Transmembrane</keyword>
<dbReference type="STRING" id="1288291.A0A059F340"/>
<dbReference type="Proteomes" id="UP000030655">
    <property type="component" value="Unassembled WGS sequence"/>
</dbReference>
<feature type="transmembrane region" description="Helical" evidence="3">
    <location>
        <begin position="567"/>
        <end position="589"/>
    </location>
</feature>
<reference evidence="4 5" key="2">
    <citation type="submission" date="2014-03" db="EMBL/GenBank/DDBJ databases">
        <title>The Genome Sequence of Anncaliia algerae insect isolate PRA339.</title>
        <authorList>
            <consortium name="The Broad Institute Genome Sequencing Platform"/>
            <consortium name="The Broad Institute Genome Sequencing Center for Infectious Disease"/>
            <person name="Cuomo C."/>
            <person name="Becnel J."/>
            <person name="Sanscrainte N."/>
            <person name="Walker B."/>
            <person name="Young S.K."/>
            <person name="Zeng Q."/>
            <person name="Gargeya S."/>
            <person name="Fitzgerald M."/>
            <person name="Haas B."/>
            <person name="Abouelleil A."/>
            <person name="Alvarado L."/>
            <person name="Arachchi H.M."/>
            <person name="Berlin A.M."/>
            <person name="Chapman S.B."/>
            <person name="Dewar J."/>
            <person name="Goldberg J."/>
            <person name="Griggs A."/>
            <person name="Gujja S."/>
            <person name="Hansen M."/>
            <person name="Howarth C."/>
            <person name="Imamovic A."/>
            <person name="Larimer J."/>
            <person name="McCowan C."/>
            <person name="Murphy C."/>
            <person name="Neiman D."/>
            <person name="Pearson M."/>
            <person name="Priest M."/>
            <person name="Roberts A."/>
            <person name="Saif S."/>
            <person name="Shea T."/>
            <person name="Sisk P."/>
            <person name="Sykes S."/>
            <person name="Wortman J."/>
            <person name="Nusbaum C."/>
            <person name="Birren B."/>
        </authorList>
    </citation>
    <scope>NUCLEOTIDE SEQUENCE [LARGE SCALE GENOMIC DNA]</scope>
    <source>
        <strain evidence="4 5">PRA339</strain>
    </source>
</reference>
<sequence length="800" mass="93870">MFPSLKYYLFDDLEISDRSTLTEILNSLSKQTKFVYFLVFLVIIVSAILFFLLYKIKESSDLAIYVVAIILLYELFLLKKIYKMKYSEQDSYYKKENSFVSNLMNNLNSDIFSRRAFLLDEQAEIKEDFSFSKIDNIEYHEKFSDEGNDLLKKDSILKSNINTEKPKIQNKKLDETVSKENILNESIENMKLQSNKTFKNKNIQELKENESHKNSFSENIDKKNKLKDEDKNLDKFESKIENEYKKVIENSSPATLKNRKRPIKIKIEKEEKKPFKNIDSTNIEEKILPNKIKIEKEESERTKKFGNLNEDNKEIKKIKIMKPKHIISTENDCAKENLNDSDKEKSKNNAEPIEDIHKESYSIQDKKIGRNTKDESQEKNNKINSEKSEADIYLARIKEKITLKNETLNKMTIIRENLDSARKEVTSYLKEFKTNFNNLVGISEKIEHILLSIGIPLSIQKYELEELENETQNKYTLEETGLNIIKNEVKGEDDHKKVKFTFERNNGNNATEPIENIRSNAKKIQDEPLNIKKSLNFIEALLIFEAIISFIFLIFLIFNFFEYFKFLKILIILFLIVNIFIGVYSMVLSEILNKKCLLKEKEGCKQNAHKINELVMLLNKNSDLKEDHIELIKNEFDKIVYLTDKNIEAMENYLKNVFKSKIGIKIFIFETLIDKLRFIEGDFDEISQKLIDKKLFYTNVDLVARSLEKVKNFVNSTNTYKIIDAYKDLVVTNSFFKNEKSNVSENISRIIKLDSAKENRHRTAECKRSIKKACNSVNIVDEMSFVLIFCSILLSILLLF</sequence>
<keyword evidence="3" id="KW-0472">Membrane</keyword>
<accession>A0A059F340</accession>
<reference evidence="5" key="1">
    <citation type="submission" date="2013-02" db="EMBL/GenBank/DDBJ databases">
        <authorList>
            <consortium name="The Broad Institute Genome Sequencing Platform"/>
            <person name="Cuomo C."/>
            <person name="Becnel J."/>
            <person name="Sanscrainte N."/>
            <person name="Walker B."/>
            <person name="Young S.K."/>
            <person name="Zeng Q."/>
            <person name="Gargeya S."/>
            <person name="Fitzgerald M."/>
            <person name="Haas B."/>
            <person name="Abouelleil A."/>
            <person name="Alvarado L."/>
            <person name="Arachchi H.M."/>
            <person name="Berlin A.M."/>
            <person name="Chapman S.B."/>
            <person name="Dewar J."/>
            <person name="Goldberg J."/>
            <person name="Griggs A."/>
            <person name="Gujja S."/>
            <person name="Hansen M."/>
            <person name="Howarth C."/>
            <person name="Imamovic A."/>
            <person name="Larimer J."/>
            <person name="McCowan C."/>
            <person name="Murphy C."/>
            <person name="Neiman D."/>
            <person name="Pearson M."/>
            <person name="Priest M."/>
            <person name="Roberts A."/>
            <person name="Saif S."/>
            <person name="Shea T."/>
            <person name="Sisk P."/>
            <person name="Sykes S."/>
            <person name="Wortman J."/>
            <person name="Nusbaum C."/>
            <person name="Birren B."/>
        </authorList>
    </citation>
    <scope>NUCLEOTIDE SEQUENCE [LARGE SCALE GENOMIC DNA]</scope>
    <source>
        <strain evidence="5">PRA339</strain>
    </source>
</reference>
<dbReference type="VEuPathDB" id="MicrosporidiaDB:H312_01146"/>